<name>A0A255ZZ24_9FLAO</name>
<accession>A0A255ZZ24</accession>
<evidence type="ECO:0000313" key="2">
    <source>
        <dbReference type="Proteomes" id="UP000216605"/>
    </source>
</evidence>
<dbReference type="Proteomes" id="UP000216605">
    <property type="component" value="Unassembled WGS sequence"/>
</dbReference>
<dbReference type="EMBL" id="NOXV01000123">
    <property type="protein sequence ID" value="OYQ46134.1"/>
    <property type="molecule type" value="Genomic_DNA"/>
</dbReference>
<keyword evidence="2" id="KW-1185">Reference proteome</keyword>
<proteinExistence type="predicted"/>
<comment type="caution">
    <text evidence="1">The sequence shown here is derived from an EMBL/GenBank/DDBJ whole genome shotgun (WGS) entry which is preliminary data.</text>
</comment>
<protein>
    <submittedName>
        <fullName evidence="1">Uncharacterized protein</fullName>
    </submittedName>
</protein>
<gene>
    <name evidence="1" type="ORF">CHU92_01595</name>
</gene>
<dbReference type="AlphaFoldDB" id="A0A255ZZ24"/>
<sequence length="128" mass="15783">MISYKILFFFISFWWYVNVQSQKEMIVLVFDETKMKFEDNIFIINGQKFKFFSKKKSEVNYSDIKYKVSTFNEMNLKVRRNKNYTKDKKEEFYYKDLFDIYIYIKKNNMSGVLYPVEKIWVVEGKIID</sequence>
<organism evidence="1 2">
    <name type="scientific">Flavobacterium cyanobacteriorum</name>
    <dbReference type="NCBI Taxonomy" id="2022802"/>
    <lineage>
        <taxon>Bacteria</taxon>
        <taxon>Pseudomonadati</taxon>
        <taxon>Bacteroidota</taxon>
        <taxon>Flavobacteriia</taxon>
        <taxon>Flavobacteriales</taxon>
        <taxon>Flavobacteriaceae</taxon>
        <taxon>Flavobacterium</taxon>
    </lineage>
</organism>
<reference evidence="1 2" key="1">
    <citation type="submission" date="2017-07" db="EMBL/GenBank/DDBJ databases">
        <title>Flavobacterium cyanobacteriorum sp. nov., isolated from cyanobacterial aggregates in a eutrophic lake.</title>
        <authorList>
            <person name="Cai H."/>
        </authorList>
    </citation>
    <scope>NUCLEOTIDE SEQUENCE [LARGE SCALE GENOMIC DNA]</scope>
    <source>
        <strain evidence="1 2">TH021</strain>
    </source>
</reference>
<dbReference type="OrthoDB" id="9867655at2"/>
<dbReference type="RefSeq" id="WP_094411931.1">
    <property type="nucleotide sequence ID" value="NZ_NOXV01000123.1"/>
</dbReference>
<evidence type="ECO:0000313" key="1">
    <source>
        <dbReference type="EMBL" id="OYQ46134.1"/>
    </source>
</evidence>